<protein>
    <recommendedName>
        <fullName evidence="3">Reductase</fullName>
    </recommendedName>
</protein>
<proteinExistence type="predicted"/>
<dbReference type="EMBL" id="LZME01000135">
    <property type="protein sequence ID" value="OBK81864.1"/>
    <property type="molecule type" value="Genomic_DNA"/>
</dbReference>
<name>A0AA91IWD7_9MYCO</name>
<comment type="caution">
    <text evidence="1">The sequence shown here is derived from an EMBL/GenBank/DDBJ whole genome shotgun (WGS) entry which is preliminary data.</text>
</comment>
<organism evidence="1 2">
    <name type="scientific">Mycolicibacter heraklionensis</name>
    <dbReference type="NCBI Taxonomy" id="512402"/>
    <lineage>
        <taxon>Bacteria</taxon>
        <taxon>Bacillati</taxon>
        <taxon>Actinomycetota</taxon>
        <taxon>Actinomycetes</taxon>
        <taxon>Mycobacteriales</taxon>
        <taxon>Mycobacteriaceae</taxon>
        <taxon>Mycolicibacter</taxon>
    </lineage>
</organism>
<dbReference type="Proteomes" id="UP000093712">
    <property type="component" value="Unassembled WGS sequence"/>
</dbReference>
<dbReference type="SUPFAM" id="SSF47240">
    <property type="entry name" value="Ferritin-like"/>
    <property type="match status" value="1"/>
</dbReference>
<accession>A0AA91IWD7</accession>
<dbReference type="InterPro" id="IPR009078">
    <property type="entry name" value="Ferritin-like_SF"/>
</dbReference>
<dbReference type="AlphaFoldDB" id="A0AA91IWD7"/>
<sequence length="309" mass="35039">MTTLDLEKTLEKIKSRQWMLQDIDWDAPGAELVTEDQKPKLKVFMADLMWIEHLGARAFAGMAENAPNDTLREIYKYFHAEEQKHANAELALMRRWGLLDGDEVPLPKAQIAYALDMVDKTADRMPFEYHATSIPMLEVALDGALLKFLTDEIKDPLLHVVLNKVNADESRHLAVGFHVMGMLSAAPARRMLYVLFKGLSALGVVRLQHLLGVLPLLASMREELFDLGMDGSRLSASMERYRKASVRDPRLNNNMMYKAVRAASFLTMERNPVLASVERALIRMGDRIPPERRPSPPSWSDELTWKAAV</sequence>
<reference evidence="1 2" key="1">
    <citation type="submission" date="2016-06" db="EMBL/GenBank/DDBJ databases">
        <authorList>
            <person name="Sutton G."/>
            <person name="Brinkac L."/>
            <person name="Sanka R."/>
            <person name="Adams M."/>
            <person name="Lau E."/>
            <person name="Garcia-Basteiro A."/>
            <person name="Lopez-Varela E."/>
            <person name="Palencia S."/>
        </authorList>
    </citation>
    <scope>NUCLEOTIDE SEQUENCE [LARGE SCALE GENOMIC DNA]</scope>
    <source>
        <strain evidence="1 2">1211594.5</strain>
    </source>
</reference>
<gene>
    <name evidence="1" type="ORF">A5649_10275</name>
</gene>
<evidence type="ECO:0008006" key="3">
    <source>
        <dbReference type="Google" id="ProtNLM"/>
    </source>
</evidence>
<evidence type="ECO:0000313" key="1">
    <source>
        <dbReference type="EMBL" id="OBK81864.1"/>
    </source>
</evidence>
<evidence type="ECO:0000313" key="2">
    <source>
        <dbReference type="Proteomes" id="UP000093712"/>
    </source>
</evidence>